<evidence type="ECO:0000256" key="5">
    <source>
        <dbReference type="ARBA" id="ARBA00022918"/>
    </source>
</evidence>
<comment type="similarity">
    <text evidence="7">Belongs to the bacterial reverse transcriptase family.</text>
</comment>
<dbReference type="Pfam" id="PF00078">
    <property type="entry name" value="RVT_1"/>
    <property type="match status" value="1"/>
</dbReference>
<evidence type="ECO:0000256" key="3">
    <source>
        <dbReference type="ARBA" id="ARBA00022723"/>
    </source>
</evidence>
<evidence type="ECO:0000256" key="4">
    <source>
        <dbReference type="ARBA" id="ARBA00022842"/>
    </source>
</evidence>
<evidence type="ECO:0000256" key="1">
    <source>
        <dbReference type="ARBA" id="ARBA00022679"/>
    </source>
</evidence>
<organism evidence="9 10">
    <name type="scientific">Candidatus Woesebacteria bacterium GW2011_GWA1_40_43</name>
    <dbReference type="NCBI Taxonomy" id="1618553"/>
    <lineage>
        <taxon>Bacteria</taxon>
        <taxon>Candidatus Woeseibacteriota</taxon>
    </lineage>
</organism>
<proteinExistence type="inferred from homology"/>
<evidence type="ECO:0000313" key="9">
    <source>
        <dbReference type="EMBL" id="KKR64568.1"/>
    </source>
</evidence>
<keyword evidence="4" id="KW-0460">Magnesium</keyword>
<keyword evidence="5" id="KW-0695">RNA-directed DNA polymerase</keyword>
<dbReference type="EMBL" id="LBZA01000007">
    <property type="protein sequence ID" value="KKR64568.1"/>
    <property type="molecule type" value="Genomic_DNA"/>
</dbReference>
<keyword evidence="6" id="KW-0051">Antiviral defense</keyword>
<dbReference type="InterPro" id="IPR043502">
    <property type="entry name" value="DNA/RNA_pol_sf"/>
</dbReference>
<dbReference type="GO" id="GO:0003964">
    <property type="term" value="F:RNA-directed DNA polymerase activity"/>
    <property type="evidence" value="ECO:0007669"/>
    <property type="project" value="UniProtKB-KW"/>
</dbReference>
<dbReference type="GO" id="GO:0003723">
    <property type="term" value="F:RNA binding"/>
    <property type="evidence" value="ECO:0007669"/>
    <property type="project" value="InterPro"/>
</dbReference>
<sequence length="325" mass="36729">MSTLQKTKIKSVAELSQTLKVGVKEFVKTAKNANLFYRPFDLSKKGSEKWRHIDNPTGKLKIIQKAINKQILRDLMFQLPPNIMGGIENKSILENAKVHVGQEMVVTIDIKNCFPKTKNEVIFTIWKNLLGFEPNSARLLTQLTTTKGHLPQGSPASPSLSNLALLPISKEILNYSKKHHLNFTIYVDDITLSGKKSSALDSISPVVKIIQKYGYAIRNKKVKKMPSYKTQTTTGIQLNSEISIGKQKIDEIRKEIINLAKLQKPYITKKSIFSKIDYVKKISPEKGQKLLEFANMILEEDIDYIAVDPEKDEKRDCNGKACLAK</sequence>
<dbReference type="SUPFAM" id="SSF56672">
    <property type="entry name" value="DNA/RNA polymerases"/>
    <property type="match status" value="1"/>
</dbReference>
<dbReference type="Proteomes" id="UP000034293">
    <property type="component" value="Unassembled WGS sequence"/>
</dbReference>
<gene>
    <name evidence="9" type="ORF">UU02_C0007G0006</name>
</gene>
<dbReference type="GO" id="GO:0046872">
    <property type="term" value="F:metal ion binding"/>
    <property type="evidence" value="ECO:0007669"/>
    <property type="project" value="UniProtKB-KW"/>
</dbReference>
<evidence type="ECO:0000256" key="2">
    <source>
        <dbReference type="ARBA" id="ARBA00022695"/>
    </source>
</evidence>
<evidence type="ECO:0000256" key="6">
    <source>
        <dbReference type="ARBA" id="ARBA00023118"/>
    </source>
</evidence>
<comment type="caution">
    <text evidence="9">The sequence shown here is derived from an EMBL/GenBank/DDBJ whole genome shotgun (WGS) entry which is preliminary data.</text>
</comment>
<dbReference type="PRINTS" id="PR00866">
    <property type="entry name" value="RNADNAPOLMS"/>
</dbReference>
<keyword evidence="2" id="KW-0548">Nucleotidyltransferase</keyword>
<evidence type="ECO:0000313" key="10">
    <source>
        <dbReference type="Proteomes" id="UP000034293"/>
    </source>
</evidence>
<keyword evidence="1" id="KW-0808">Transferase</keyword>
<accession>A0A0G0SI76</accession>
<dbReference type="GO" id="GO:0051607">
    <property type="term" value="P:defense response to virus"/>
    <property type="evidence" value="ECO:0007669"/>
    <property type="project" value="UniProtKB-KW"/>
</dbReference>
<reference evidence="9 10" key="1">
    <citation type="journal article" date="2015" name="Nature">
        <title>rRNA introns, odd ribosomes, and small enigmatic genomes across a large radiation of phyla.</title>
        <authorList>
            <person name="Brown C.T."/>
            <person name="Hug L.A."/>
            <person name="Thomas B.C."/>
            <person name="Sharon I."/>
            <person name="Castelle C.J."/>
            <person name="Singh A."/>
            <person name="Wilkins M.J."/>
            <person name="Williams K.H."/>
            <person name="Banfield J.F."/>
        </authorList>
    </citation>
    <scope>NUCLEOTIDE SEQUENCE [LARGE SCALE GENOMIC DNA]</scope>
</reference>
<feature type="domain" description="Reverse transcriptase" evidence="8">
    <location>
        <begin position="23"/>
        <end position="238"/>
    </location>
</feature>
<dbReference type="CDD" id="cd03487">
    <property type="entry name" value="RT_Bac_retron_II"/>
    <property type="match status" value="1"/>
</dbReference>
<dbReference type="InterPro" id="IPR000477">
    <property type="entry name" value="RT_dom"/>
</dbReference>
<dbReference type="InterPro" id="IPR000123">
    <property type="entry name" value="Reverse_transcriptase_msDNA"/>
</dbReference>
<dbReference type="AlphaFoldDB" id="A0A0G0SI76"/>
<dbReference type="PROSITE" id="PS50878">
    <property type="entry name" value="RT_POL"/>
    <property type="match status" value="1"/>
</dbReference>
<evidence type="ECO:0000259" key="8">
    <source>
        <dbReference type="PROSITE" id="PS50878"/>
    </source>
</evidence>
<keyword evidence="3" id="KW-0479">Metal-binding</keyword>
<evidence type="ECO:0000256" key="7">
    <source>
        <dbReference type="ARBA" id="ARBA00034120"/>
    </source>
</evidence>
<protein>
    <recommendedName>
        <fullName evidence="8">Reverse transcriptase domain-containing protein</fullName>
    </recommendedName>
</protein>
<name>A0A0G0SI76_9BACT</name>